<proteinExistence type="predicted"/>
<dbReference type="InterPro" id="IPR001789">
    <property type="entry name" value="Sig_transdc_resp-reg_receiver"/>
</dbReference>
<comment type="caution">
    <text evidence="2">Lacks conserved residue(s) required for the propagation of feature annotation.</text>
</comment>
<dbReference type="AlphaFoldDB" id="A0A162KPG7"/>
<dbReference type="InterPro" id="IPR050595">
    <property type="entry name" value="Bact_response_regulator"/>
</dbReference>
<name>A0A162KPG7_9BACL</name>
<dbReference type="Proteomes" id="UP000077134">
    <property type="component" value="Unassembled WGS sequence"/>
</dbReference>
<evidence type="ECO:0000259" key="3">
    <source>
        <dbReference type="PROSITE" id="PS50110"/>
    </source>
</evidence>
<evidence type="ECO:0000313" key="5">
    <source>
        <dbReference type="Proteomes" id="UP000077134"/>
    </source>
</evidence>
<dbReference type="InterPro" id="IPR011006">
    <property type="entry name" value="CheY-like_superfamily"/>
</dbReference>
<comment type="caution">
    <text evidence="4">The sequence shown here is derived from an EMBL/GenBank/DDBJ whole genome shotgun (WGS) entry which is preliminary data.</text>
</comment>
<evidence type="ECO:0000313" key="4">
    <source>
        <dbReference type="EMBL" id="OAB71773.1"/>
    </source>
</evidence>
<dbReference type="RefSeq" id="WP_068660341.1">
    <property type="nucleotide sequence ID" value="NZ_CP017770.1"/>
</dbReference>
<dbReference type="EMBL" id="LSFN01000036">
    <property type="protein sequence ID" value="OAB71773.1"/>
    <property type="molecule type" value="Genomic_DNA"/>
</dbReference>
<dbReference type="SMART" id="SM00448">
    <property type="entry name" value="REC"/>
    <property type="match status" value="1"/>
</dbReference>
<dbReference type="PROSITE" id="PS50110">
    <property type="entry name" value="RESPONSE_REGULATORY"/>
    <property type="match status" value="1"/>
</dbReference>
<dbReference type="GO" id="GO:0000160">
    <property type="term" value="P:phosphorelay signal transduction system"/>
    <property type="evidence" value="ECO:0007669"/>
    <property type="project" value="InterPro"/>
</dbReference>
<dbReference type="Pfam" id="PF00072">
    <property type="entry name" value="Response_reg"/>
    <property type="match status" value="1"/>
</dbReference>
<evidence type="ECO:0000256" key="1">
    <source>
        <dbReference type="ARBA" id="ARBA00022553"/>
    </source>
</evidence>
<dbReference type="Gene3D" id="3.40.50.2300">
    <property type="match status" value="1"/>
</dbReference>
<dbReference type="OrthoDB" id="3190595at2"/>
<accession>A0A162KPG7</accession>
<sequence length="119" mass="13468">MLKLMVVDDNISDLEAIQQIVNSISFFEWVGGFANPHEALSEMMRKPPDIVITTVELPEMNGLSLTRKMQEVLPWVHVIIAARNSNFATEAYEVGARGYLIKPFRQESLLKLIGNVFSF</sequence>
<dbReference type="KEGG" id="pcx:LPB68_13570"/>
<protein>
    <recommendedName>
        <fullName evidence="3">Response regulatory domain-containing protein</fullName>
    </recommendedName>
</protein>
<dbReference type="SUPFAM" id="SSF52172">
    <property type="entry name" value="CheY-like"/>
    <property type="match status" value="1"/>
</dbReference>
<keyword evidence="1" id="KW-0597">Phosphoprotein</keyword>
<gene>
    <name evidence="4" type="ORF">PNBC_17320</name>
</gene>
<reference evidence="4 5" key="1">
    <citation type="submission" date="2016-02" db="EMBL/GenBank/DDBJ databases">
        <title>Paenibacillus sp. LPB0068, isolated from Crassostrea gigas.</title>
        <authorList>
            <person name="Shin S.-K."/>
            <person name="Yi H."/>
        </authorList>
    </citation>
    <scope>NUCLEOTIDE SEQUENCE [LARGE SCALE GENOMIC DNA]</scope>
    <source>
        <strain evidence="4 5">LPB0068</strain>
    </source>
</reference>
<dbReference type="PANTHER" id="PTHR44591">
    <property type="entry name" value="STRESS RESPONSE REGULATOR PROTEIN 1"/>
    <property type="match status" value="1"/>
</dbReference>
<dbReference type="PANTHER" id="PTHR44591:SF3">
    <property type="entry name" value="RESPONSE REGULATORY DOMAIN-CONTAINING PROTEIN"/>
    <property type="match status" value="1"/>
</dbReference>
<keyword evidence="5" id="KW-1185">Reference proteome</keyword>
<evidence type="ECO:0000256" key="2">
    <source>
        <dbReference type="PROSITE-ProRule" id="PRU00169"/>
    </source>
</evidence>
<feature type="domain" description="Response regulatory" evidence="3">
    <location>
        <begin position="3"/>
        <end position="117"/>
    </location>
</feature>
<dbReference type="STRING" id="1763538.LPB68_13570"/>
<organism evidence="4 5">
    <name type="scientific">Paenibacillus crassostreae</name>
    <dbReference type="NCBI Taxonomy" id="1763538"/>
    <lineage>
        <taxon>Bacteria</taxon>
        <taxon>Bacillati</taxon>
        <taxon>Bacillota</taxon>
        <taxon>Bacilli</taxon>
        <taxon>Bacillales</taxon>
        <taxon>Paenibacillaceae</taxon>
        <taxon>Paenibacillus</taxon>
    </lineage>
</organism>